<feature type="region of interest" description="Disordered" evidence="1">
    <location>
        <begin position="1"/>
        <end position="28"/>
    </location>
</feature>
<keyword evidence="3" id="KW-1185">Reference proteome</keyword>
<sequence length="1137" mass="125775">MVPTLFSQRRRRRPGFLRAKTPPEPPSFSAFAPDPTLVDSQAGTALPLSAKNAVPACQGDESSLSVPTLLSLAKQQKAGIGPAVCDEYIGTPRRRSSRFLVIQSGPDTIKKPLNQNKEDTVRNVAPRSAVLSTDGDSSSPSIAEIATALTGQTETHNSPAENVTPFLRSKDTIDRSQAEQPITKYKAQRIRCLSDGKSTLSELKLSTPVRKSLRLMTAREGQGKQEGSGRQCKTKTPERKLQLCNSTEVTVSTAARQRSGTPSRVLVSMPKRQAIRKSKLENAAQDMNAIMNGNYNSLNGTSAEKTRGSVYGGKNATKAAIKNVSTSSQQILPSLRSNAMRCFKAEKGSAMANTRSSLCANGLRNNSTINNSMSKLVAVQNPKPSAVASVGYHRHLENVTWPSNVINISITSMDHVKNCVMLTNNGCCPMKDEKRTEAQQIDKMQLLNHVHIDISKERSLSCRAPASDILTVCDDLLSGSIENPSYATFLKEICHRGPTNNPMNANRHSTRNTTQLNVDNCDRHPRVDQRENANRNVSGSVEAPMIPCLPAVVLTPAFADQPKGKEGKKRNRFKREMRTCFTQVTPVLKEKKKKDNQGKPVLQDMQTSTTDFSHIMYVPGYKSLCVQVDLDQTESLPKRRKISDVCGLVANRNCDNRGKPKVDKGTSCCEVLVDENIPKNKPDTPNHERQASSVVETTTSKAACIPLPLAPIFEHPREYCSACVQVDMGKSALSSHLFVKMPDNDGTIRQALAPPPDIARNSIEATLYSRGAKKSLSVLVAEEQNLVNSKKLSSQFSLIGTEMAPPFANLNLDALPGIIVDNPGVPVSEEKDHYVPVNVESATQASTLPVFEADRKLSHVTRNRQATNAPSDSNSVNKSPAAVSLAANSCHLNRKRSPPLRPIRCFSAHLSGKMPVRTVNADVNALQKDLFQRPFIRRRVIISNEVFRRVNQRTEEMWEAFRKQFKLAAMAEENEQWTAHKAAKRRSEARRDALVDHEPIDDNMEEEIQIRVTEKVAQMQKKIKRIEKKLAKEAAAKSKPVDEPKASKKQATTTTDENSHTSQATDQPKNFRKTKQKREDALNLNKRRKITRATSLQDSTNHHENRRLKSHRLCTLMEEEISPIKITRLANANGKTR</sequence>
<dbReference type="EnsemblMetazoa" id="XM_022799259">
    <property type="protein sequence ID" value="XP_022654994"/>
    <property type="gene ID" value="LOC111247826"/>
</dbReference>
<dbReference type="KEGG" id="vde:111247826"/>
<protein>
    <submittedName>
        <fullName evidence="2">Uncharacterized protein</fullName>
    </submittedName>
</protein>
<reference evidence="2" key="1">
    <citation type="submission" date="2021-01" db="UniProtKB">
        <authorList>
            <consortium name="EnsemblMetazoa"/>
        </authorList>
    </citation>
    <scope>IDENTIFICATION</scope>
</reference>
<organism evidence="2 3">
    <name type="scientific">Varroa destructor</name>
    <name type="common">Honeybee mite</name>
    <dbReference type="NCBI Taxonomy" id="109461"/>
    <lineage>
        <taxon>Eukaryota</taxon>
        <taxon>Metazoa</taxon>
        <taxon>Ecdysozoa</taxon>
        <taxon>Arthropoda</taxon>
        <taxon>Chelicerata</taxon>
        <taxon>Arachnida</taxon>
        <taxon>Acari</taxon>
        <taxon>Parasitiformes</taxon>
        <taxon>Mesostigmata</taxon>
        <taxon>Gamasina</taxon>
        <taxon>Dermanyssoidea</taxon>
        <taxon>Varroidae</taxon>
        <taxon>Varroa</taxon>
    </lineage>
</organism>
<evidence type="ECO:0000256" key="1">
    <source>
        <dbReference type="SAM" id="MobiDB-lite"/>
    </source>
</evidence>
<evidence type="ECO:0000313" key="3">
    <source>
        <dbReference type="Proteomes" id="UP000594260"/>
    </source>
</evidence>
<dbReference type="AlphaFoldDB" id="A0A7M7K3D4"/>
<feature type="compositionally biased region" description="Basic and acidic residues" evidence="1">
    <location>
        <begin position="1032"/>
        <end position="1046"/>
    </location>
</feature>
<dbReference type="RefSeq" id="XP_022654994.1">
    <property type="nucleotide sequence ID" value="XM_022799259.1"/>
</dbReference>
<feature type="compositionally biased region" description="Polar residues" evidence="1">
    <location>
        <begin position="1049"/>
        <end position="1068"/>
    </location>
</feature>
<proteinExistence type="predicted"/>
<feature type="compositionally biased region" description="Basic and acidic residues" evidence="1">
    <location>
        <begin position="168"/>
        <end position="177"/>
    </location>
</feature>
<feature type="region of interest" description="Disordered" evidence="1">
    <location>
        <begin position="1032"/>
        <end position="1110"/>
    </location>
</feature>
<dbReference type="Proteomes" id="UP000594260">
    <property type="component" value="Unplaced"/>
</dbReference>
<dbReference type="OrthoDB" id="10676938at2759"/>
<dbReference type="GeneID" id="111247826"/>
<feature type="region of interest" description="Disordered" evidence="1">
    <location>
        <begin position="151"/>
        <end position="178"/>
    </location>
</feature>
<evidence type="ECO:0000313" key="2">
    <source>
        <dbReference type="EnsemblMetazoa" id="XP_022654994"/>
    </source>
</evidence>
<name>A0A7M7K3D4_VARDE</name>
<accession>A0A7M7K3D4</accession>
<feature type="region of interest" description="Disordered" evidence="1">
    <location>
        <begin position="217"/>
        <end position="239"/>
    </location>
</feature>
<dbReference type="InParanoid" id="A0A7M7K3D4"/>
<feature type="compositionally biased region" description="Polar residues" evidence="1">
    <location>
        <begin position="151"/>
        <end position="161"/>
    </location>
</feature>